<keyword evidence="1" id="KW-0768">Sushi</keyword>
<evidence type="ECO:0000313" key="5">
    <source>
        <dbReference type="EMBL" id="RNA03239.1"/>
    </source>
</evidence>
<dbReference type="AlphaFoldDB" id="A0A3M7PWG6"/>
<dbReference type="EMBL" id="REGN01008567">
    <property type="protein sequence ID" value="RNA03239.1"/>
    <property type="molecule type" value="Genomic_DNA"/>
</dbReference>
<dbReference type="OrthoDB" id="10526235at2759"/>
<dbReference type="InterPro" id="IPR035976">
    <property type="entry name" value="Sushi/SCR/CCP_sf"/>
</dbReference>
<organism evidence="5 6">
    <name type="scientific">Brachionus plicatilis</name>
    <name type="common">Marine rotifer</name>
    <name type="synonym">Brachionus muelleri</name>
    <dbReference type="NCBI Taxonomy" id="10195"/>
    <lineage>
        <taxon>Eukaryota</taxon>
        <taxon>Metazoa</taxon>
        <taxon>Spiralia</taxon>
        <taxon>Gnathifera</taxon>
        <taxon>Rotifera</taxon>
        <taxon>Eurotatoria</taxon>
        <taxon>Monogononta</taxon>
        <taxon>Pseudotrocha</taxon>
        <taxon>Ploima</taxon>
        <taxon>Brachionidae</taxon>
        <taxon>Brachionus</taxon>
    </lineage>
</organism>
<dbReference type="PANTHER" id="PTHR45785">
    <property type="entry name" value="COMPLEMENT FACTOR H-RELATED"/>
    <property type="match status" value="1"/>
</dbReference>
<dbReference type="InterPro" id="IPR051503">
    <property type="entry name" value="ComplSys_Reg/VirEntry_Med"/>
</dbReference>
<dbReference type="PANTHER" id="PTHR45785:SF7">
    <property type="entry name" value="COMPLEMENT FACTOR H"/>
    <property type="match status" value="1"/>
</dbReference>
<evidence type="ECO:0000256" key="2">
    <source>
        <dbReference type="ARBA" id="ARBA00022729"/>
    </source>
</evidence>
<reference evidence="5 6" key="1">
    <citation type="journal article" date="2018" name="Sci. Rep.">
        <title>Genomic signatures of local adaptation to the degree of environmental predictability in rotifers.</title>
        <authorList>
            <person name="Franch-Gras L."/>
            <person name="Hahn C."/>
            <person name="Garcia-Roger E.M."/>
            <person name="Carmona M.J."/>
            <person name="Serra M."/>
            <person name="Gomez A."/>
        </authorList>
    </citation>
    <scope>NUCLEOTIDE SEQUENCE [LARGE SCALE GENOMIC DNA]</scope>
    <source>
        <strain evidence="5">HYR1</strain>
    </source>
</reference>
<dbReference type="SUPFAM" id="SSF57535">
    <property type="entry name" value="Complement control module/SCR domain"/>
    <property type="match status" value="2"/>
</dbReference>
<dbReference type="GO" id="GO:0001851">
    <property type="term" value="F:complement component C3b binding"/>
    <property type="evidence" value="ECO:0007669"/>
    <property type="project" value="TreeGrafter"/>
</dbReference>
<dbReference type="GO" id="GO:0006956">
    <property type="term" value="P:complement activation"/>
    <property type="evidence" value="ECO:0007669"/>
    <property type="project" value="TreeGrafter"/>
</dbReference>
<proteinExistence type="predicted"/>
<accession>A0A3M7PWG6</accession>
<evidence type="ECO:0000256" key="1">
    <source>
        <dbReference type="ARBA" id="ARBA00022659"/>
    </source>
</evidence>
<keyword evidence="3" id="KW-1015">Disulfide bond</keyword>
<comment type="caution">
    <text evidence="5">The sequence shown here is derived from an EMBL/GenBank/DDBJ whole genome shotgun (WGS) entry which is preliminary data.</text>
</comment>
<keyword evidence="6" id="KW-1185">Reference proteome</keyword>
<dbReference type="SMART" id="SM00032">
    <property type="entry name" value="CCP"/>
    <property type="match status" value="2"/>
</dbReference>
<name>A0A3M7PWG6_BRAPC</name>
<evidence type="ECO:0000313" key="6">
    <source>
        <dbReference type="Proteomes" id="UP000276133"/>
    </source>
</evidence>
<dbReference type="Pfam" id="PF00084">
    <property type="entry name" value="Sushi"/>
    <property type="match status" value="1"/>
</dbReference>
<keyword evidence="2" id="KW-0732">Signal</keyword>
<feature type="domain" description="Sushi" evidence="4">
    <location>
        <begin position="2"/>
        <end position="61"/>
    </location>
</feature>
<dbReference type="GO" id="GO:0005615">
    <property type="term" value="C:extracellular space"/>
    <property type="evidence" value="ECO:0007669"/>
    <property type="project" value="TreeGrafter"/>
</dbReference>
<dbReference type="InterPro" id="IPR000436">
    <property type="entry name" value="Sushi_SCR_CCP_dom"/>
</dbReference>
<feature type="domain" description="Sushi" evidence="4">
    <location>
        <begin position="66"/>
        <end position="126"/>
    </location>
</feature>
<sequence>SLVDLESLTKVTSTSAYVTQIQNPNSLISYQCLPGYFAQKNKIIQFTKCNLNGTWSSIEDCGLHKCLSKLPKRPLNGRRSVEIFFNLKGLNNQSVVNFSCNDFFEHIGRHQVYCINYEWENDVPTCVLKKNICLNKPPILFENSVLKSLTKIRIKFENDYTNWSNLTHFTEAMYTCLPGYRFEDFHDIKYEYFDKLVPFKKVYCIGPNKWQSIPQCVRFKISSVNAARYNIQSCINCQRLLMICKISAKYTAHERIEI</sequence>
<dbReference type="Proteomes" id="UP000276133">
    <property type="component" value="Unassembled WGS sequence"/>
</dbReference>
<protein>
    <submittedName>
        <fullName evidence="5">Complement factor H</fullName>
    </submittedName>
</protein>
<evidence type="ECO:0000259" key="4">
    <source>
        <dbReference type="SMART" id="SM00032"/>
    </source>
</evidence>
<evidence type="ECO:0000256" key="3">
    <source>
        <dbReference type="ARBA" id="ARBA00023157"/>
    </source>
</evidence>
<gene>
    <name evidence="5" type="ORF">BpHYR1_044085</name>
</gene>
<dbReference type="CDD" id="cd00033">
    <property type="entry name" value="CCP"/>
    <property type="match status" value="1"/>
</dbReference>
<feature type="non-terminal residue" evidence="5">
    <location>
        <position position="1"/>
    </location>
</feature>
<dbReference type="Gene3D" id="2.10.70.10">
    <property type="entry name" value="Complement Module, domain 1"/>
    <property type="match status" value="1"/>
</dbReference>